<feature type="region of interest" description="Disordered" evidence="1">
    <location>
        <begin position="1"/>
        <end position="91"/>
    </location>
</feature>
<feature type="compositionally biased region" description="Low complexity" evidence="1">
    <location>
        <begin position="40"/>
        <end position="50"/>
    </location>
</feature>
<protein>
    <submittedName>
        <fullName evidence="2">Uncharacterized protein</fullName>
    </submittedName>
</protein>
<name>A0A640SAF6_9ACTN</name>
<proteinExistence type="predicted"/>
<dbReference type="AlphaFoldDB" id="A0A640SAF6"/>
<comment type="caution">
    <text evidence="2">The sequence shown here is derived from an EMBL/GenBank/DDBJ whole genome shotgun (WGS) entry which is preliminary data.</text>
</comment>
<organism evidence="2 3">
    <name type="scientific">Streptomyces caniferus</name>
    <dbReference type="NCBI Taxonomy" id="285557"/>
    <lineage>
        <taxon>Bacteria</taxon>
        <taxon>Bacillati</taxon>
        <taxon>Actinomycetota</taxon>
        <taxon>Actinomycetes</taxon>
        <taxon>Kitasatosporales</taxon>
        <taxon>Streptomycetaceae</taxon>
        <taxon>Streptomyces</taxon>
    </lineage>
</organism>
<gene>
    <name evidence="2" type="ORF">Scani_44080</name>
</gene>
<accession>A0A640SAF6</accession>
<reference evidence="2 3" key="1">
    <citation type="submission" date="2019-12" db="EMBL/GenBank/DDBJ databases">
        <title>Whole genome shotgun sequence of Streptomyces caniferus NBRC 15389.</title>
        <authorList>
            <person name="Ichikawa N."/>
            <person name="Kimura A."/>
            <person name="Kitahashi Y."/>
            <person name="Komaki H."/>
            <person name="Tamura T."/>
        </authorList>
    </citation>
    <scope>NUCLEOTIDE SEQUENCE [LARGE SCALE GENOMIC DNA]</scope>
    <source>
        <strain evidence="2 3">NBRC 15389</strain>
    </source>
</reference>
<dbReference type="Proteomes" id="UP000435837">
    <property type="component" value="Unassembled WGS sequence"/>
</dbReference>
<feature type="compositionally biased region" description="Gly residues" evidence="1">
    <location>
        <begin position="20"/>
        <end position="39"/>
    </location>
</feature>
<evidence type="ECO:0000256" key="1">
    <source>
        <dbReference type="SAM" id="MobiDB-lite"/>
    </source>
</evidence>
<dbReference type="EMBL" id="BLIN01000005">
    <property type="protein sequence ID" value="GFE08140.1"/>
    <property type="molecule type" value="Genomic_DNA"/>
</dbReference>
<evidence type="ECO:0000313" key="2">
    <source>
        <dbReference type="EMBL" id="GFE08140.1"/>
    </source>
</evidence>
<sequence length="91" mass="8816">MRMRMRCPGQAVSGALAGPVAGGLGRGRRGGVVGSGAPGPGASPAGQPVGRPDAALADDGIQAVVDAALAPGKPFRPPISATPTRGDFETT</sequence>
<evidence type="ECO:0000313" key="3">
    <source>
        <dbReference type="Proteomes" id="UP000435837"/>
    </source>
</evidence>